<dbReference type="InterPro" id="IPR027417">
    <property type="entry name" value="P-loop_NTPase"/>
</dbReference>
<keyword evidence="1" id="KW-0234">DNA repair</keyword>
<evidence type="ECO:0000259" key="3">
    <source>
        <dbReference type="Pfam" id="PF21530"/>
    </source>
</evidence>
<dbReference type="InterPro" id="IPR010285">
    <property type="entry name" value="DNA_helicase_pif1-like_DEAD"/>
</dbReference>
<dbReference type="Gene3D" id="3.40.50.300">
    <property type="entry name" value="P-loop containing nucleotide triphosphate hydrolases"/>
    <property type="match status" value="2"/>
</dbReference>
<comment type="similarity">
    <text evidence="1">Belongs to the helicase family.</text>
</comment>
<dbReference type="GO" id="GO:0006281">
    <property type="term" value="P:DNA repair"/>
    <property type="evidence" value="ECO:0007669"/>
    <property type="project" value="UniProtKB-KW"/>
</dbReference>
<dbReference type="GO" id="GO:0043139">
    <property type="term" value="F:5'-3' DNA helicase activity"/>
    <property type="evidence" value="ECO:0007669"/>
    <property type="project" value="UniProtKB-EC"/>
</dbReference>
<organism evidence="4 5">
    <name type="scientific">Cyphomyrmex costatus</name>
    <dbReference type="NCBI Taxonomy" id="456900"/>
    <lineage>
        <taxon>Eukaryota</taxon>
        <taxon>Metazoa</taxon>
        <taxon>Ecdysozoa</taxon>
        <taxon>Arthropoda</taxon>
        <taxon>Hexapoda</taxon>
        <taxon>Insecta</taxon>
        <taxon>Pterygota</taxon>
        <taxon>Neoptera</taxon>
        <taxon>Endopterygota</taxon>
        <taxon>Hymenoptera</taxon>
        <taxon>Apocrita</taxon>
        <taxon>Aculeata</taxon>
        <taxon>Formicoidea</taxon>
        <taxon>Formicidae</taxon>
        <taxon>Myrmicinae</taxon>
        <taxon>Cyphomyrmex</taxon>
    </lineage>
</organism>
<evidence type="ECO:0000259" key="2">
    <source>
        <dbReference type="Pfam" id="PF05970"/>
    </source>
</evidence>
<dbReference type="CDD" id="cd18809">
    <property type="entry name" value="SF1_C_RecD"/>
    <property type="match status" value="1"/>
</dbReference>
<keyword evidence="1" id="KW-0233">DNA recombination</keyword>
<keyword evidence="1" id="KW-0227">DNA damage</keyword>
<proteinExistence type="inferred from homology"/>
<dbReference type="PANTHER" id="PTHR10492:SF57">
    <property type="entry name" value="ATP-DEPENDENT DNA HELICASE"/>
    <property type="match status" value="1"/>
</dbReference>
<evidence type="ECO:0000256" key="1">
    <source>
        <dbReference type="RuleBase" id="RU363044"/>
    </source>
</evidence>
<dbReference type="InterPro" id="IPR049163">
    <property type="entry name" value="Pif1-like_2B_dom"/>
</dbReference>
<dbReference type="EC" id="5.6.2.3" evidence="1"/>
<evidence type="ECO:0000313" key="5">
    <source>
        <dbReference type="Proteomes" id="UP000078542"/>
    </source>
</evidence>
<dbReference type="GO" id="GO:0016887">
    <property type="term" value="F:ATP hydrolysis activity"/>
    <property type="evidence" value="ECO:0007669"/>
    <property type="project" value="RHEA"/>
</dbReference>
<comment type="catalytic activity">
    <reaction evidence="1">
        <text>ATP + H2O = ADP + phosphate + H(+)</text>
        <dbReference type="Rhea" id="RHEA:13065"/>
        <dbReference type="ChEBI" id="CHEBI:15377"/>
        <dbReference type="ChEBI" id="CHEBI:15378"/>
        <dbReference type="ChEBI" id="CHEBI:30616"/>
        <dbReference type="ChEBI" id="CHEBI:43474"/>
        <dbReference type="ChEBI" id="CHEBI:456216"/>
        <dbReference type="EC" id="5.6.2.3"/>
    </reaction>
</comment>
<feature type="domain" description="DNA helicase Pif1-like 2B" evidence="3">
    <location>
        <begin position="528"/>
        <end position="574"/>
    </location>
</feature>
<keyword evidence="1" id="KW-0378">Hydrolase</keyword>
<reference evidence="4 5" key="1">
    <citation type="submission" date="2016-03" db="EMBL/GenBank/DDBJ databases">
        <title>Cyphomyrmex costatus WGS genome.</title>
        <authorList>
            <person name="Nygaard S."/>
            <person name="Hu H."/>
            <person name="Boomsma J."/>
            <person name="Zhang G."/>
        </authorList>
    </citation>
    <scope>NUCLEOTIDE SEQUENCE [LARGE SCALE GENOMIC DNA]</scope>
    <source>
        <strain evidence="4">MS0001</strain>
        <tissue evidence="4">Whole body</tissue>
    </source>
</reference>
<keyword evidence="1 4" id="KW-0347">Helicase</keyword>
<keyword evidence="1" id="KW-0067">ATP-binding</keyword>
<name>A0A151I8I1_9HYME</name>
<accession>A0A151I8I1</accession>
<dbReference type="EMBL" id="KQ978356">
    <property type="protein sequence ID" value="KYM94629.1"/>
    <property type="molecule type" value="Genomic_DNA"/>
</dbReference>
<dbReference type="Proteomes" id="UP000078542">
    <property type="component" value="Unassembled WGS sequence"/>
</dbReference>
<dbReference type="GO" id="GO:0000723">
    <property type="term" value="P:telomere maintenance"/>
    <property type="evidence" value="ECO:0007669"/>
    <property type="project" value="InterPro"/>
</dbReference>
<evidence type="ECO:0000313" key="4">
    <source>
        <dbReference type="EMBL" id="KYM94629.1"/>
    </source>
</evidence>
<dbReference type="SUPFAM" id="SSF52540">
    <property type="entry name" value="P-loop containing nucleoside triphosphate hydrolases"/>
    <property type="match status" value="1"/>
</dbReference>
<gene>
    <name evidence="4" type="ORF">ALC62_14738</name>
</gene>
<dbReference type="GO" id="GO:0006310">
    <property type="term" value="P:DNA recombination"/>
    <property type="evidence" value="ECO:0007669"/>
    <property type="project" value="UniProtKB-KW"/>
</dbReference>
<dbReference type="PANTHER" id="PTHR10492">
    <property type="match status" value="1"/>
</dbReference>
<feature type="domain" description="DNA helicase Pif1-like DEAD-box helicase" evidence="2">
    <location>
        <begin position="331"/>
        <end position="440"/>
    </location>
</feature>
<sequence>MDVSCIHCNAKHFAAERISNKGDSFHDCCNHGKVYLEPLPEFPHFLRALYEGNHEKSNHFLNYIRSYNSSFSFAFFNANMINFSERRPGPYCFKIQGQIYYQVNTALYAAENENPTYGQLFIVDSNEAINYRLQQTSNLDLEIIHNFEYMMRKYNIFTQSYQMMGEELENQRRKETESNNLFPELQLIFTLKPGMDRRRYNIQRTNEVATIFSTTADGDIPESYVIIRNKSTKILQKVSTMDPNVEPWVYLLFFPYGTQGWHRNLIKINSNKRIIRGQYIKYRIAIRNEFNVFILDRRLFQQWLVDNYVKIEKDELWETFKLEMSEDYIRKEIEIFIWDEAPMAPRYALEIMDRTLRDIMNNNLPFGGKIVILGGDFRQLLPIKMHASRSEIINLSIKCSPIWKYFKKFPLIQNMRLLPEEIEFAKYLLDMGNGILNDTNNCIQIPENCLASPDDNIVNDIYGELIKKKEFMEMSKCAILSARNIDVDEINKEVVELLDTTNERIYTSIDSIVNDNNDNEINKVLLPEYLNSLSPPSLPPYELRLKPYCIIMLIRNLSINDGLCNGTRLMITELQNHLLKCMILTGDKTGDIVFINRITLYCENRRQFPIKLAFAMTINKSQGQTFEKVGIDLRRDVFNHGQLYVAFSRVRSWQTLKIYLGKQRDNKYVKNYPVSKIIFQQRY</sequence>
<dbReference type="STRING" id="456900.A0A151I8I1"/>
<dbReference type="Pfam" id="PF21530">
    <property type="entry name" value="Pif1_2B_dom"/>
    <property type="match status" value="1"/>
</dbReference>
<protein>
    <recommendedName>
        <fullName evidence="1">ATP-dependent DNA helicase</fullName>
        <ecNumber evidence="1">5.6.2.3</ecNumber>
    </recommendedName>
</protein>
<dbReference type="AlphaFoldDB" id="A0A151I8I1"/>
<comment type="cofactor">
    <cofactor evidence="1">
        <name>Mg(2+)</name>
        <dbReference type="ChEBI" id="CHEBI:18420"/>
    </cofactor>
</comment>
<keyword evidence="1" id="KW-0547">Nucleotide-binding</keyword>
<dbReference type="GO" id="GO:0005524">
    <property type="term" value="F:ATP binding"/>
    <property type="evidence" value="ECO:0007669"/>
    <property type="project" value="UniProtKB-KW"/>
</dbReference>
<keyword evidence="5" id="KW-1185">Reference proteome</keyword>
<dbReference type="Pfam" id="PF05970">
    <property type="entry name" value="PIF1"/>
    <property type="match status" value="1"/>
</dbReference>